<dbReference type="GO" id="GO:0008780">
    <property type="term" value="F:acyl-[acyl-carrier-protein]-UDP-N-acetylglucosamine O-acyltransferase activity"/>
    <property type="evidence" value="ECO:0007669"/>
    <property type="project" value="UniProtKB-EC"/>
</dbReference>
<reference evidence="7" key="2">
    <citation type="journal article" date="2021" name="PeerJ">
        <title>Extensive microbial diversity within the chicken gut microbiome revealed by metagenomics and culture.</title>
        <authorList>
            <person name="Gilroy R."/>
            <person name="Ravi A."/>
            <person name="Getino M."/>
            <person name="Pursley I."/>
            <person name="Horton D.L."/>
            <person name="Alikhan N.F."/>
            <person name="Baker D."/>
            <person name="Gharbi K."/>
            <person name="Hall N."/>
            <person name="Watson M."/>
            <person name="Adriaenssens E.M."/>
            <person name="Foster-Nyarko E."/>
            <person name="Jarju S."/>
            <person name="Secka A."/>
            <person name="Antonio M."/>
            <person name="Oren A."/>
            <person name="Chaudhuri R.R."/>
            <person name="La Ragione R."/>
            <person name="Hildebrand F."/>
            <person name="Pallen M.J."/>
        </authorList>
    </citation>
    <scope>NUCLEOTIDE SEQUENCE</scope>
    <source>
        <strain evidence="7">CHK158-818</strain>
    </source>
</reference>
<keyword evidence="1" id="KW-0444">Lipid biosynthesis</keyword>
<dbReference type="EC" id="2.3.1.129" evidence="7"/>
<proteinExistence type="predicted"/>
<evidence type="ECO:0000313" key="7">
    <source>
        <dbReference type="EMBL" id="HIU54407.1"/>
    </source>
</evidence>
<dbReference type="CDD" id="cd03351">
    <property type="entry name" value="LbH_UDP-GlcNAc_AT"/>
    <property type="match status" value="1"/>
</dbReference>
<sequence length="260" mass="28343">MISPLAYVDPSAKIGNDVTIMPFAYVDGNVEIGDGCTIMPYASVLSGTRMGSGNKIFQGAIVGAIPQDFKFTGEDTILKIGNNNTIREKVIINRATTKEGCTEIGNDCFLMEGVHISHDTKVSNQCVIGTGTKVAGECVIEECAILSSNVILHQGCRVGKWVLIKGGCRANRDVPPFIVAAHNPISYYGINAIVMGKHGFSRFIIDDIAKAYRQIYQCGTSLENAIRRIREEITLSPEISYMLDFIEKSTRGIMAVNRDL</sequence>
<accession>A0A9D1M6D2</accession>
<dbReference type="Gene3D" id="1.20.1180.10">
    <property type="entry name" value="Udp N-acetylglucosamine O-acyltransferase, C-terminal domain"/>
    <property type="match status" value="1"/>
</dbReference>
<dbReference type="InterPro" id="IPR010137">
    <property type="entry name" value="Lipid_A_LpxA"/>
</dbReference>
<dbReference type="InterPro" id="IPR011004">
    <property type="entry name" value="Trimer_LpxA-like_sf"/>
</dbReference>
<dbReference type="GO" id="GO:0016020">
    <property type="term" value="C:membrane"/>
    <property type="evidence" value="ECO:0007669"/>
    <property type="project" value="GOC"/>
</dbReference>
<dbReference type="SUPFAM" id="SSF51161">
    <property type="entry name" value="Trimeric LpxA-like enzymes"/>
    <property type="match status" value="1"/>
</dbReference>
<evidence type="ECO:0000313" key="8">
    <source>
        <dbReference type="Proteomes" id="UP000824112"/>
    </source>
</evidence>
<dbReference type="Gene3D" id="2.160.10.10">
    <property type="entry name" value="Hexapeptide repeat proteins"/>
    <property type="match status" value="1"/>
</dbReference>
<name>A0A9D1M6D2_9BACT</name>
<dbReference type="NCBIfam" id="NF003657">
    <property type="entry name" value="PRK05289.1"/>
    <property type="match status" value="1"/>
</dbReference>
<dbReference type="Pfam" id="PF00132">
    <property type="entry name" value="Hexapep"/>
    <property type="match status" value="1"/>
</dbReference>
<evidence type="ECO:0000256" key="3">
    <source>
        <dbReference type="ARBA" id="ARBA00022679"/>
    </source>
</evidence>
<feature type="domain" description="UDP N-acetylglucosamine O-acyltransferase C-terminal" evidence="6">
    <location>
        <begin position="173"/>
        <end position="254"/>
    </location>
</feature>
<gene>
    <name evidence="7" type="primary">lpxA</name>
    <name evidence="7" type="ORF">IAB03_01215</name>
</gene>
<keyword evidence="2" id="KW-0441">Lipid A biosynthesis</keyword>
<evidence type="ECO:0000256" key="5">
    <source>
        <dbReference type="ARBA" id="ARBA00023315"/>
    </source>
</evidence>
<dbReference type="PANTHER" id="PTHR43480:SF1">
    <property type="entry name" value="ACYL-[ACYL-CARRIER-PROTEIN]--UDP-N-ACETYLGLUCOSAMINE O-ACYLTRANSFERASE, MITOCHONDRIAL-RELATED"/>
    <property type="match status" value="1"/>
</dbReference>
<dbReference type="InterPro" id="IPR001451">
    <property type="entry name" value="Hexapep"/>
</dbReference>
<keyword evidence="5 7" id="KW-0012">Acyltransferase</keyword>
<evidence type="ECO:0000256" key="1">
    <source>
        <dbReference type="ARBA" id="ARBA00022516"/>
    </source>
</evidence>
<dbReference type="PANTHER" id="PTHR43480">
    <property type="entry name" value="ACYL-[ACYL-CARRIER-PROTEIN]--UDP-N-ACETYLGLUCOSAMINE O-ACYLTRANSFERASE"/>
    <property type="match status" value="1"/>
</dbReference>
<keyword evidence="4" id="KW-0443">Lipid metabolism</keyword>
<organism evidence="7 8">
    <name type="scientific">Candidatus Gallibacteroides avistercoris</name>
    <dbReference type="NCBI Taxonomy" id="2840833"/>
    <lineage>
        <taxon>Bacteria</taxon>
        <taxon>Pseudomonadati</taxon>
        <taxon>Bacteroidota</taxon>
        <taxon>Bacteroidia</taxon>
        <taxon>Bacteroidales</taxon>
        <taxon>Bacteroidaceae</taxon>
        <taxon>Bacteroidaceae incertae sedis</taxon>
        <taxon>Candidatus Gallibacteroides</taxon>
    </lineage>
</organism>
<dbReference type="InterPro" id="IPR037157">
    <property type="entry name" value="Acetyltransf_C_sf"/>
</dbReference>
<dbReference type="PIRSF" id="PIRSF000456">
    <property type="entry name" value="UDP-GlcNAc_acltr"/>
    <property type="match status" value="1"/>
</dbReference>
<protein>
    <submittedName>
        <fullName evidence="7">Acyl-ACP--UDP-N-acetylglucosamine O-acyltransferase</fullName>
        <ecNumber evidence="7">2.3.1.129</ecNumber>
    </submittedName>
</protein>
<dbReference type="Proteomes" id="UP000824112">
    <property type="component" value="Unassembled WGS sequence"/>
</dbReference>
<dbReference type="EMBL" id="DVNA01000029">
    <property type="protein sequence ID" value="HIU54407.1"/>
    <property type="molecule type" value="Genomic_DNA"/>
</dbReference>
<evidence type="ECO:0000256" key="4">
    <source>
        <dbReference type="ARBA" id="ARBA00023098"/>
    </source>
</evidence>
<dbReference type="NCBIfam" id="TIGR01852">
    <property type="entry name" value="lipid_A_lpxA"/>
    <property type="match status" value="1"/>
</dbReference>
<evidence type="ECO:0000259" key="6">
    <source>
        <dbReference type="Pfam" id="PF13720"/>
    </source>
</evidence>
<evidence type="ECO:0000256" key="2">
    <source>
        <dbReference type="ARBA" id="ARBA00022556"/>
    </source>
</evidence>
<dbReference type="InterPro" id="IPR029098">
    <property type="entry name" value="Acetyltransf_C"/>
</dbReference>
<reference evidence="7" key="1">
    <citation type="submission" date="2020-10" db="EMBL/GenBank/DDBJ databases">
        <authorList>
            <person name="Gilroy R."/>
        </authorList>
    </citation>
    <scope>NUCLEOTIDE SEQUENCE</scope>
    <source>
        <strain evidence="7">CHK158-818</strain>
    </source>
</reference>
<keyword evidence="3 7" id="KW-0808">Transferase</keyword>
<dbReference type="Pfam" id="PF13720">
    <property type="entry name" value="Acetyltransf_11"/>
    <property type="match status" value="1"/>
</dbReference>
<dbReference type="GO" id="GO:0009245">
    <property type="term" value="P:lipid A biosynthetic process"/>
    <property type="evidence" value="ECO:0007669"/>
    <property type="project" value="UniProtKB-KW"/>
</dbReference>
<dbReference type="AlphaFoldDB" id="A0A9D1M6D2"/>
<comment type="caution">
    <text evidence="7">The sequence shown here is derived from an EMBL/GenBank/DDBJ whole genome shotgun (WGS) entry which is preliminary data.</text>
</comment>